<dbReference type="PANTHER" id="PTHR10491">
    <property type="entry name" value="DTDP-4-DEHYDRORHAMNOSE REDUCTASE"/>
    <property type="match status" value="1"/>
</dbReference>
<reference evidence="3" key="1">
    <citation type="submission" date="2020-12" db="EMBL/GenBank/DDBJ databases">
        <title>Metabolic potential, ecology and presence of endohyphal bacteria is reflected in genomic diversity of Mucoromycotina.</title>
        <authorList>
            <person name="Muszewska A."/>
            <person name="Okrasinska A."/>
            <person name="Steczkiewicz K."/>
            <person name="Drgas O."/>
            <person name="Orlowska M."/>
            <person name="Perlinska-Lenart U."/>
            <person name="Aleksandrzak-Piekarczyk T."/>
            <person name="Szatraj K."/>
            <person name="Zielenkiewicz U."/>
            <person name="Pilsyk S."/>
            <person name="Malc E."/>
            <person name="Mieczkowski P."/>
            <person name="Kruszewska J.S."/>
            <person name="Biernat P."/>
            <person name="Pawlowska J."/>
        </authorList>
    </citation>
    <scope>NUCLEOTIDE SEQUENCE</scope>
    <source>
        <strain evidence="3">WA0000067209</strain>
    </source>
</reference>
<dbReference type="CDD" id="cd05254">
    <property type="entry name" value="dTDP_HR_like_SDR_e"/>
    <property type="match status" value="1"/>
</dbReference>
<name>A0A8H7PZG6_MORIS</name>
<feature type="domain" description="RmlD-like substrate binding" evidence="2">
    <location>
        <begin position="1"/>
        <end position="280"/>
    </location>
</feature>
<organism evidence="3 4">
    <name type="scientific">Mortierella isabellina</name>
    <name type="common">Filamentous fungus</name>
    <name type="synonym">Umbelopsis isabellina</name>
    <dbReference type="NCBI Taxonomy" id="91625"/>
    <lineage>
        <taxon>Eukaryota</taxon>
        <taxon>Fungi</taxon>
        <taxon>Fungi incertae sedis</taxon>
        <taxon>Mucoromycota</taxon>
        <taxon>Mucoromycotina</taxon>
        <taxon>Umbelopsidomycetes</taxon>
        <taxon>Umbelopsidales</taxon>
        <taxon>Umbelopsidaceae</taxon>
        <taxon>Umbelopsis</taxon>
    </lineage>
</organism>
<evidence type="ECO:0000313" key="3">
    <source>
        <dbReference type="EMBL" id="KAG2182520.1"/>
    </source>
</evidence>
<dbReference type="Proteomes" id="UP000654370">
    <property type="component" value="Unassembled WGS sequence"/>
</dbReference>
<dbReference type="GO" id="GO:0048270">
    <property type="term" value="F:methionine adenosyltransferase regulator activity"/>
    <property type="evidence" value="ECO:0007669"/>
    <property type="project" value="TreeGrafter"/>
</dbReference>
<dbReference type="PANTHER" id="PTHR10491:SF4">
    <property type="entry name" value="METHIONINE ADENOSYLTRANSFERASE 2 SUBUNIT BETA"/>
    <property type="match status" value="1"/>
</dbReference>
<evidence type="ECO:0000313" key="4">
    <source>
        <dbReference type="Proteomes" id="UP000654370"/>
    </source>
</evidence>
<sequence length="299" mass="33287">MKVLITGASGLLGRAVYQQFKKNGHEVVGTAYSRATNELHKLGLTEESDVREFVEAHKPDAIIHCAAERRPDVAEKDRAGTEFLNIQVPKNLGKLTKEKSIFLIYISTDYVFDGTQPPYDAIEGKPNPLNFYGKTKLAGEHAIQEVNQDAIIVRLPILYGNTEFNGESAVNLLVDSVLDQSKPAKMDNVAIRYPTNVEDVARVLADLTSAKLEQNKDISGVYHFSGQKPYTKYDMCEVFAKAYHIPMDHVQAVDTSSDPGAASRPKDSHLSNSRLEQAGINTYNVDFEAWWNKRIKASK</sequence>
<evidence type="ECO:0000256" key="1">
    <source>
        <dbReference type="SAM" id="MobiDB-lite"/>
    </source>
</evidence>
<dbReference type="InterPro" id="IPR029903">
    <property type="entry name" value="RmlD-like-bd"/>
</dbReference>
<dbReference type="InterPro" id="IPR005913">
    <property type="entry name" value="dTDP_dehydrorham_reduct"/>
</dbReference>
<dbReference type="SUPFAM" id="SSF51735">
    <property type="entry name" value="NAD(P)-binding Rossmann-fold domains"/>
    <property type="match status" value="1"/>
</dbReference>
<dbReference type="GO" id="GO:0006556">
    <property type="term" value="P:S-adenosylmethionine biosynthetic process"/>
    <property type="evidence" value="ECO:0007669"/>
    <property type="project" value="UniProtKB-UniPathway"/>
</dbReference>
<protein>
    <recommendedName>
        <fullName evidence="2">RmlD-like substrate binding domain-containing protein</fullName>
    </recommendedName>
</protein>
<dbReference type="FunFam" id="3.40.50.720:FF:000357">
    <property type="entry name" value="Methionine adenosyltransferase 2 subunit beta"/>
    <property type="match status" value="1"/>
</dbReference>
<dbReference type="EMBL" id="JAEPQZ010000004">
    <property type="protein sequence ID" value="KAG2182520.1"/>
    <property type="molecule type" value="Genomic_DNA"/>
</dbReference>
<gene>
    <name evidence="3" type="ORF">INT43_007451</name>
</gene>
<dbReference type="AlphaFoldDB" id="A0A8H7PZG6"/>
<comment type="caution">
    <text evidence="3">The sequence shown here is derived from an EMBL/GenBank/DDBJ whole genome shotgun (WGS) entry which is preliminary data.</text>
</comment>
<accession>A0A8H7PZG6</accession>
<dbReference type="GO" id="GO:0048269">
    <property type="term" value="C:methionine adenosyltransferase complex"/>
    <property type="evidence" value="ECO:0007669"/>
    <property type="project" value="TreeGrafter"/>
</dbReference>
<feature type="region of interest" description="Disordered" evidence="1">
    <location>
        <begin position="254"/>
        <end position="275"/>
    </location>
</feature>
<dbReference type="InterPro" id="IPR036291">
    <property type="entry name" value="NAD(P)-bd_dom_sf"/>
</dbReference>
<proteinExistence type="predicted"/>
<dbReference type="OrthoDB" id="6235964at2759"/>
<dbReference type="UniPathway" id="UPA00315">
    <property type="reaction ID" value="UER00080"/>
</dbReference>
<evidence type="ECO:0000259" key="2">
    <source>
        <dbReference type="Pfam" id="PF04321"/>
    </source>
</evidence>
<dbReference type="Pfam" id="PF04321">
    <property type="entry name" value="RmlD_sub_bind"/>
    <property type="match status" value="1"/>
</dbReference>
<dbReference type="Gene3D" id="3.40.50.720">
    <property type="entry name" value="NAD(P)-binding Rossmann-like Domain"/>
    <property type="match status" value="1"/>
</dbReference>
<keyword evidence="4" id="KW-1185">Reference proteome</keyword>